<protein>
    <submittedName>
        <fullName evidence="2">Uncharacterized protein</fullName>
    </submittedName>
</protein>
<dbReference type="RefSeq" id="WP_338547288.1">
    <property type="nucleotide sequence ID" value="NZ_CP145723.1"/>
</dbReference>
<reference evidence="2 3" key="1">
    <citation type="submission" date="2024-02" db="EMBL/GenBank/DDBJ databases">
        <title>The whole genome sequence of Pseudomonas benzopyrenica MLY92.</title>
        <authorList>
            <person name="Liu Y."/>
        </authorList>
    </citation>
    <scope>NUCLEOTIDE SEQUENCE [LARGE SCALE GENOMIC DNA]</scope>
    <source>
        <strain evidence="2 3">MLY92</strain>
    </source>
</reference>
<keyword evidence="3" id="KW-1185">Reference proteome</keyword>
<dbReference type="EMBL" id="CP145723">
    <property type="protein sequence ID" value="WWM68925.1"/>
    <property type="molecule type" value="Genomic_DNA"/>
</dbReference>
<proteinExistence type="predicted"/>
<feature type="coiled-coil region" evidence="1">
    <location>
        <begin position="62"/>
        <end position="96"/>
    </location>
</feature>
<gene>
    <name evidence="2" type="ORF">V6W80_11830</name>
</gene>
<organism evidence="2 3">
    <name type="scientific">Pseudomonas benzopyrenica</name>
    <dbReference type="NCBI Taxonomy" id="2993566"/>
    <lineage>
        <taxon>Bacteria</taxon>
        <taxon>Pseudomonadati</taxon>
        <taxon>Pseudomonadota</taxon>
        <taxon>Gammaproteobacteria</taxon>
        <taxon>Pseudomonadales</taxon>
        <taxon>Pseudomonadaceae</taxon>
        <taxon>Pseudomonas</taxon>
    </lineage>
</organism>
<sequence length="440" mass="48427">MSIIVMSDDDFEKNMDFLASQFNPLLAASFHARDAAQREAIERLQGELDEYISSVPGIEYERDNLREALARVEAERDTAIVQIQNIRKERDRINKQLGDTGFNLCITQQQLAEAVGLLSDSECAHKHGWHETHAKEVALFLARHAQAEQQEAQGAQAGDEARKAAFENHWYAQKATAFGSTEAQRHFDAGWHARAALATQPAAGEPEATWVALTAAGQLRKGDKIRFRFGEETLTETVALVLDAGTEREEIVYNRKRNFYFITSKALAGTSSAKEVEVLRIVAAPPAAAPVAVDEPIQVEAVAITREDEDGLYLDWVLEGGISALEAPGVVLLVAHGTVTDDQGSGEVYLAPPAAAHGDEAVRKDAERLDFILMKCRKVVVEMLPRGRDVYVEEGVMGERTYPAIHRDKDWPAGSAEDFAIKRQAIDAAMYAQSDGEDKS</sequence>
<accession>A0ABZ2FZ79</accession>
<evidence type="ECO:0000256" key="1">
    <source>
        <dbReference type="SAM" id="Coils"/>
    </source>
</evidence>
<name>A0ABZ2FZ79_9PSED</name>
<dbReference type="Proteomes" id="UP001372714">
    <property type="component" value="Chromosome"/>
</dbReference>
<evidence type="ECO:0000313" key="2">
    <source>
        <dbReference type="EMBL" id="WWM68925.1"/>
    </source>
</evidence>
<keyword evidence="1" id="KW-0175">Coiled coil</keyword>
<evidence type="ECO:0000313" key="3">
    <source>
        <dbReference type="Proteomes" id="UP001372714"/>
    </source>
</evidence>